<evidence type="ECO:0000313" key="3">
    <source>
        <dbReference type="Proteomes" id="UP001642484"/>
    </source>
</evidence>
<dbReference type="EMBL" id="CAXAMN010024450">
    <property type="protein sequence ID" value="CAK9086796.1"/>
    <property type="molecule type" value="Genomic_DNA"/>
</dbReference>
<organism evidence="2 3">
    <name type="scientific">Durusdinium trenchii</name>
    <dbReference type="NCBI Taxonomy" id="1381693"/>
    <lineage>
        <taxon>Eukaryota</taxon>
        <taxon>Sar</taxon>
        <taxon>Alveolata</taxon>
        <taxon>Dinophyceae</taxon>
        <taxon>Suessiales</taxon>
        <taxon>Symbiodiniaceae</taxon>
        <taxon>Durusdinium</taxon>
    </lineage>
</organism>
<name>A0ABP0QI25_9DINO</name>
<gene>
    <name evidence="2" type="ORF">CCMP2556_LOCUS42031</name>
</gene>
<comment type="caution">
    <text evidence="2">The sequence shown here is derived from an EMBL/GenBank/DDBJ whole genome shotgun (WGS) entry which is preliminary data.</text>
</comment>
<dbReference type="Proteomes" id="UP001642484">
    <property type="component" value="Unassembled WGS sequence"/>
</dbReference>
<reference evidence="2 3" key="1">
    <citation type="submission" date="2024-02" db="EMBL/GenBank/DDBJ databases">
        <authorList>
            <person name="Chen Y."/>
            <person name="Shah S."/>
            <person name="Dougan E. K."/>
            <person name="Thang M."/>
            <person name="Chan C."/>
        </authorList>
    </citation>
    <scope>NUCLEOTIDE SEQUENCE [LARGE SCALE GENOMIC DNA]</scope>
</reference>
<sequence>MGNWHTDLGHYDEGTKHYKLAKDAMEEAGATETAEYARLLRTIGKSLIVQGHVEDAMETLQQSQSAFIRAQATDTPNYESVGVRMKGINVQCATIPLSIGYQAASLKDVPPRYFGEGSLPLSLTSLAADSHKLRIFLCERGLPVVIKNGFQGTQFDAAALESRKKARHQSKAAESSGADDPEELNSADDGERLWDGKEDLLKQMRKFMQPLPKFLRQTQVLSSGLLLLEQVQRPGMLANRSDRSVKFLAANLSGQIVKGAGKHDFGRQLKCGLSAGFGGLWAAATSTFFESFWGRTNTFRFGAHRDSAKAWGYTQHAVRRCLTESQAISLAQDPDLASLWERFHRGQQADAADFLGFLWAHADWVMRDLQAMLQDVPHFCSEDFTADVFVALVGQWLQHPTTDPGDIRAQILEQEHLAQKQDTNGNRKAFQDDADQLARTFAKESRNEEILDLQKHIDEDTRDVLCVAASRMAILLQDKSHFLHQAKAEASPHKVPLVEQKRALLKQLETRPDQGGHSWQSYRSGVRCDHCKQRFHAKSLVADLREALDSTCDMAAPVSQPKKTRFQVIEELIAAQSGVQPGVHHLKLDKAYLRCSECAGYSLARCNEEIFTNFVSGACMVGPLDPSLWRGHPSHTMSRKGSVARCTRCGGSGRIKRTEVELNEKLRRRCELKVSPWATLPLDTGVVADWNRGELGRLDATKVAFYPDSFAALRFQFADPVAAGQLFWQDSGNLSLPQQDRFFSGTSTHDYGVWVISMRVENVVKNGLKDIERQTLEHFLQMKYSWERVAALATFDRRHEGLRARLKALASTSIATLSKLDSAGGAVSKLASFFLSCSLSSYIYFLGYLGMPFAKNCSLPQVQSDFQLQGSLFFHDLNEDQEVTEASPALA</sequence>
<proteinExistence type="predicted"/>
<feature type="compositionally biased region" description="Acidic residues" evidence="1">
    <location>
        <begin position="177"/>
        <end position="188"/>
    </location>
</feature>
<feature type="region of interest" description="Disordered" evidence="1">
    <location>
        <begin position="166"/>
        <end position="190"/>
    </location>
</feature>
<evidence type="ECO:0000313" key="2">
    <source>
        <dbReference type="EMBL" id="CAK9086796.1"/>
    </source>
</evidence>
<protein>
    <submittedName>
        <fullName evidence="2">Uncharacterized protein</fullName>
    </submittedName>
</protein>
<accession>A0ABP0QI25</accession>
<keyword evidence="3" id="KW-1185">Reference proteome</keyword>
<evidence type="ECO:0000256" key="1">
    <source>
        <dbReference type="SAM" id="MobiDB-lite"/>
    </source>
</evidence>